<dbReference type="InterPro" id="IPR011705">
    <property type="entry name" value="BACK"/>
</dbReference>
<dbReference type="Pfam" id="PF07707">
    <property type="entry name" value="BACK"/>
    <property type="match status" value="1"/>
</dbReference>
<reference evidence="4" key="2">
    <citation type="submission" date="2004-02" db="EMBL/GenBank/DDBJ databases">
        <authorList>
            <consortium name="Genoscope"/>
            <consortium name="Whitehead Institute Centre for Genome Research"/>
        </authorList>
    </citation>
    <scope>NUCLEOTIDE SEQUENCE</scope>
</reference>
<dbReference type="PANTHER" id="PTHR45632:SF14">
    <property type="entry name" value="KELCH-LIKE PROTEIN 33"/>
    <property type="match status" value="1"/>
</dbReference>
<accession>Q4SQQ8</accession>
<dbReference type="Gene3D" id="1.25.40.420">
    <property type="match status" value="1"/>
</dbReference>
<dbReference type="SMART" id="SM00225">
    <property type="entry name" value="BTB"/>
    <property type="match status" value="1"/>
</dbReference>
<dbReference type="Pfam" id="PF24681">
    <property type="entry name" value="Kelch_KLHDC2_KLHL20_DRC7"/>
    <property type="match status" value="1"/>
</dbReference>
<dbReference type="InterPro" id="IPR006652">
    <property type="entry name" value="Kelch_1"/>
</dbReference>
<evidence type="ECO:0000256" key="1">
    <source>
        <dbReference type="ARBA" id="ARBA00022441"/>
    </source>
</evidence>
<reference evidence="4" key="1">
    <citation type="journal article" date="2004" name="Nature">
        <title>Genome duplication in the teleost fish Tetraodon nigroviridis reveals the early vertebrate proto-karyotype.</title>
        <authorList>
            <person name="Jaillon O."/>
            <person name="Aury J.-M."/>
            <person name="Brunet F."/>
            <person name="Petit J.-L."/>
            <person name="Stange-Thomann N."/>
            <person name="Mauceli E."/>
            <person name="Bouneau L."/>
            <person name="Fischer C."/>
            <person name="Ozouf-Costaz C."/>
            <person name="Bernot A."/>
            <person name="Nicaud S."/>
            <person name="Jaffe D."/>
            <person name="Fisher S."/>
            <person name="Lutfalla G."/>
            <person name="Dossat C."/>
            <person name="Segurens B."/>
            <person name="Dasilva C."/>
            <person name="Salanoubat M."/>
            <person name="Levy M."/>
            <person name="Boudet N."/>
            <person name="Castellano S."/>
            <person name="Anthouard V."/>
            <person name="Jubin C."/>
            <person name="Castelli V."/>
            <person name="Katinka M."/>
            <person name="Vacherie B."/>
            <person name="Biemont C."/>
            <person name="Skalli Z."/>
            <person name="Cattolico L."/>
            <person name="Poulain J."/>
            <person name="De Berardinis V."/>
            <person name="Cruaud C."/>
            <person name="Duprat S."/>
            <person name="Brottier P."/>
            <person name="Coutanceau J.-P."/>
            <person name="Gouzy J."/>
            <person name="Parra G."/>
            <person name="Lardier G."/>
            <person name="Chapple C."/>
            <person name="McKernan K.J."/>
            <person name="McEwan P."/>
            <person name="Bosak S."/>
            <person name="Kellis M."/>
            <person name="Volff J.-N."/>
            <person name="Guigo R."/>
            <person name="Zody M.C."/>
            <person name="Mesirov J."/>
            <person name="Lindblad-Toh K."/>
            <person name="Birren B."/>
            <person name="Nusbaum C."/>
            <person name="Kahn D."/>
            <person name="Robinson-Rechavi M."/>
            <person name="Laudet V."/>
            <person name="Schachter V."/>
            <person name="Quetier F."/>
            <person name="Saurin W."/>
            <person name="Scarpelli C."/>
            <person name="Wincker P."/>
            <person name="Lander E.S."/>
            <person name="Weissenbach J."/>
            <person name="Roest Crollius H."/>
        </authorList>
    </citation>
    <scope>NUCLEOTIDE SEQUENCE [LARGE SCALE GENOMIC DNA]</scope>
</reference>
<proteinExistence type="predicted"/>
<dbReference type="InterPro" id="IPR000210">
    <property type="entry name" value="BTB/POZ_dom"/>
</dbReference>
<dbReference type="InterPro" id="IPR011333">
    <property type="entry name" value="SKP1/BTB/POZ_sf"/>
</dbReference>
<dbReference type="AlphaFoldDB" id="Q4SQQ8"/>
<dbReference type="Pfam" id="PF21536">
    <property type="entry name" value="BTB_KLHL33"/>
    <property type="match status" value="1"/>
</dbReference>
<dbReference type="InterPro" id="IPR017096">
    <property type="entry name" value="BTB-kelch_protein"/>
</dbReference>
<evidence type="ECO:0000313" key="4">
    <source>
        <dbReference type="EMBL" id="CAF97024.1"/>
    </source>
</evidence>
<name>Q4SQQ8_TETNG</name>
<dbReference type="KEGG" id="tng:GSTEN00014268G001"/>
<dbReference type="Gene3D" id="2.120.10.80">
    <property type="entry name" value="Kelch-type beta propeller"/>
    <property type="match status" value="1"/>
</dbReference>
<dbReference type="InterPro" id="IPR015915">
    <property type="entry name" value="Kelch-typ_b-propeller"/>
</dbReference>
<dbReference type="SUPFAM" id="SSF54695">
    <property type="entry name" value="POZ domain"/>
    <property type="match status" value="1"/>
</dbReference>
<dbReference type="PROSITE" id="PS50097">
    <property type="entry name" value="BTB"/>
    <property type="match status" value="1"/>
</dbReference>
<protein>
    <submittedName>
        <fullName evidence="4">Chromosome undetermined SCAF14531, whole genome shotgun sequence</fullName>
    </submittedName>
</protein>
<dbReference type="OrthoDB" id="45365at2759"/>
<dbReference type="SUPFAM" id="SSF117281">
    <property type="entry name" value="Kelch motif"/>
    <property type="match status" value="1"/>
</dbReference>
<feature type="domain" description="BTB" evidence="3">
    <location>
        <begin position="84"/>
        <end position="138"/>
    </location>
</feature>
<evidence type="ECO:0000256" key="2">
    <source>
        <dbReference type="ARBA" id="ARBA00022737"/>
    </source>
</evidence>
<feature type="non-terminal residue" evidence="4">
    <location>
        <position position="576"/>
    </location>
</feature>
<evidence type="ECO:0000259" key="3">
    <source>
        <dbReference type="PROSITE" id="PS50097"/>
    </source>
</evidence>
<dbReference type="PIRSF" id="PIRSF037037">
    <property type="entry name" value="Kelch-like_protein_gigaxonin"/>
    <property type="match status" value="1"/>
</dbReference>
<dbReference type="PANTHER" id="PTHR45632">
    <property type="entry name" value="LD33804P"/>
    <property type="match status" value="1"/>
</dbReference>
<keyword evidence="2" id="KW-0677">Repeat</keyword>
<organism evidence="4">
    <name type="scientific">Tetraodon nigroviridis</name>
    <name type="common">Spotted green pufferfish</name>
    <name type="synonym">Chelonodon nigroviridis</name>
    <dbReference type="NCBI Taxonomy" id="99883"/>
    <lineage>
        <taxon>Eukaryota</taxon>
        <taxon>Metazoa</taxon>
        <taxon>Chordata</taxon>
        <taxon>Craniata</taxon>
        <taxon>Vertebrata</taxon>
        <taxon>Euteleostomi</taxon>
        <taxon>Actinopterygii</taxon>
        <taxon>Neopterygii</taxon>
        <taxon>Teleostei</taxon>
        <taxon>Neoteleostei</taxon>
        <taxon>Acanthomorphata</taxon>
        <taxon>Eupercaria</taxon>
        <taxon>Tetraodontiformes</taxon>
        <taxon>Tetradontoidea</taxon>
        <taxon>Tetraodontidae</taxon>
        <taxon>Tetraodon</taxon>
    </lineage>
</organism>
<dbReference type="EMBL" id="CAAE01014531">
    <property type="protein sequence ID" value="CAF97024.1"/>
    <property type="molecule type" value="Genomic_DNA"/>
</dbReference>
<sequence length="576" mass="63656">MAAVSAFIKKQTKGHTEDGMRTLSLGPDVHRVGLRAMVEFAYTGSIRPLSSDGRALVRAAARALAAPRLLQRCDEEEKGMEPGAHKVLLAASSDYFRGMFTSGMRESRQSRVALRFQSASEIAALISCSYDGTLPLSWDCVFEITCTALQLQFQQALALCLRFLKENIEVTSCLDVASFAEAYGASELEEANDFILRNFWEVSETAKFQDLTAEKLLEIIGQDGLCVPTELAVFRAVSSWIEADPRERVRHAGALMTGVRFPLMTFREFREVRAINLRMECLADDEVELYRDVWFANALHSCTGLMKEMEWRRLGQMPDRPRFRHGVAAAAGRLYVVGGCFFYTKDDIMKSAYRTAGSSWPTCLEFRSNFCAVAHGGGLYAIGGDKEINTNIDSVEMYNLETDSWSYVHSLPQALSGHGVSVTHAGIFISGGFNSKYECLPSTFLYDPASGATPLADMASERALHCMEALQGRLYVAGGVRNLRKFYTDQLACEVYDPGTDTWTAVATLPVPHVGAASAVLEGKIYILGGYSQDDYAESGLVHRFDPCTQRWQSMGTLPGAIIDVRACLLRLPQHL</sequence>
<dbReference type="SMART" id="SM00612">
    <property type="entry name" value="Kelch"/>
    <property type="match status" value="4"/>
</dbReference>
<keyword evidence="1" id="KW-0880">Kelch repeat</keyword>
<gene>
    <name evidence="4" type="ORF">GSTENG00014268001</name>
</gene>
<dbReference type="SMART" id="SM00875">
    <property type="entry name" value="BACK"/>
    <property type="match status" value="1"/>
</dbReference>
<dbReference type="Gene3D" id="3.30.710.10">
    <property type="entry name" value="Potassium Channel Kv1.1, Chain A"/>
    <property type="match status" value="1"/>
</dbReference>